<reference evidence="1 2" key="2">
    <citation type="submission" date="2018-11" db="EMBL/GenBank/DDBJ databases">
        <authorList>
            <consortium name="Pathogen Informatics"/>
        </authorList>
    </citation>
    <scope>NUCLEOTIDE SEQUENCE [LARGE SCALE GENOMIC DNA]</scope>
    <source>
        <strain evidence="1 2">MHpl1</strain>
    </source>
</reference>
<dbReference type="EMBL" id="UZAF01018354">
    <property type="protein sequence ID" value="VDO50778.1"/>
    <property type="molecule type" value="Genomic_DNA"/>
</dbReference>
<protein>
    <submittedName>
        <fullName evidence="1 3">Uncharacterized protein</fullName>
    </submittedName>
</protein>
<reference evidence="3" key="1">
    <citation type="submission" date="2017-02" db="UniProtKB">
        <authorList>
            <consortium name="WormBaseParasite"/>
        </authorList>
    </citation>
    <scope>IDENTIFICATION</scope>
</reference>
<name>A0A0N4WQW2_HAEPC</name>
<organism evidence="3">
    <name type="scientific">Haemonchus placei</name>
    <name type="common">Barber's pole worm</name>
    <dbReference type="NCBI Taxonomy" id="6290"/>
    <lineage>
        <taxon>Eukaryota</taxon>
        <taxon>Metazoa</taxon>
        <taxon>Ecdysozoa</taxon>
        <taxon>Nematoda</taxon>
        <taxon>Chromadorea</taxon>
        <taxon>Rhabditida</taxon>
        <taxon>Rhabditina</taxon>
        <taxon>Rhabditomorpha</taxon>
        <taxon>Strongyloidea</taxon>
        <taxon>Trichostrongylidae</taxon>
        <taxon>Haemonchus</taxon>
    </lineage>
</organism>
<evidence type="ECO:0000313" key="1">
    <source>
        <dbReference type="EMBL" id="VDO50778.1"/>
    </source>
</evidence>
<evidence type="ECO:0000313" key="2">
    <source>
        <dbReference type="Proteomes" id="UP000268014"/>
    </source>
</evidence>
<dbReference type="WBParaSite" id="HPLM_0001384001-mRNA-1">
    <property type="protein sequence ID" value="HPLM_0001384001-mRNA-1"/>
    <property type="gene ID" value="HPLM_0001384001"/>
</dbReference>
<proteinExistence type="predicted"/>
<gene>
    <name evidence="1" type="ORF">HPLM_LOCUS13832</name>
</gene>
<accession>A0A0N4WQW2</accession>
<keyword evidence="2" id="KW-1185">Reference proteome</keyword>
<dbReference type="Proteomes" id="UP000268014">
    <property type="component" value="Unassembled WGS sequence"/>
</dbReference>
<evidence type="ECO:0000313" key="3">
    <source>
        <dbReference type="WBParaSite" id="HPLM_0001384001-mRNA-1"/>
    </source>
</evidence>
<sequence>MGTLLIWVSEHSVTDLRPSTRLGSFACLEIGYSQLLGNLHHRPLRIAPHRIPYNFNPSRGGSITVPFGHKSGSTTSFRAVGASFATDGHETSDYIIIVVGVTPEASYGTIPFPWWASFPNNSTSLNEGMVVRTTETFEAV</sequence>
<dbReference type="AlphaFoldDB" id="A0A0N4WQW2"/>